<dbReference type="InterPro" id="IPR044926">
    <property type="entry name" value="RGS_subdomain_2"/>
</dbReference>
<dbReference type="GO" id="GO:0005769">
    <property type="term" value="C:early endosome"/>
    <property type="evidence" value="ECO:0007669"/>
    <property type="project" value="TreeGrafter"/>
</dbReference>
<dbReference type="PROSITE" id="PS50195">
    <property type="entry name" value="PX"/>
    <property type="match status" value="1"/>
</dbReference>
<evidence type="ECO:0000256" key="2">
    <source>
        <dbReference type="SAM" id="MobiDB-lite"/>
    </source>
</evidence>
<evidence type="ECO:0000313" key="5">
    <source>
        <dbReference type="EMBL" id="LAC23515.1"/>
    </source>
</evidence>
<dbReference type="InterPro" id="IPR016137">
    <property type="entry name" value="RGS"/>
</dbReference>
<dbReference type="SMART" id="SM00315">
    <property type="entry name" value="RGS"/>
    <property type="match status" value="1"/>
</dbReference>
<dbReference type="Pfam" id="PF00787">
    <property type="entry name" value="PX"/>
    <property type="match status" value="1"/>
</dbReference>
<feature type="compositionally biased region" description="Gly residues" evidence="2">
    <location>
        <begin position="905"/>
        <end position="918"/>
    </location>
</feature>
<feature type="compositionally biased region" description="Low complexity" evidence="2">
    <location>
        <begin position="706"/>
        <end position="716"/>
    </location>
</feature>
<dbReference type="InterPro" id="IPR036305">
    <property type="entry name" value="RGS_sf"/>
</dbReference>
<dbReference type="Gene3D" id="3.30.1520.10">
    <property type="entry name" value="Phox-like domain"/>
    <property type="match status" value="1"/>
</dbReference>
<protein>
    <submittedName>
        <fullName evidence="5">Sorting nexin-13-like</fullName>
    </submittedName>
</protein>
<dbReference type="Gene3D" id="1.10.167.10">
    <property type="entry name" value="Regulator of G-protein Signalling 4, domain 2"/>
    <property type="match status" value="1"/>
</dbReference>
<dbReference type="InterPro" id="IPR003114">
    <property type="entry name" value="Phox_assoc"/>
</dbReference>
<comment type="similarity">
    <text evidence="1">Belongs to the sorting nexin family.</text>
</comment>
<dbReference type="InterPro" id="IPR001683">
    <property type="entry name" value="PX_dom"/>
</dbReference>
<feature type="region of interest" description="Disordered" evidence="2">
    <location>
        <begin position="681"/>
        <end position="731"/>
    </location>
</feature>
<dbReference type="SUPFAM" id="SSF48097">
    <property type="entry name" value="Regulator of G-protein signaling, RGS"/>
    <property type="match status" value="1"/>
</dbReference>
<feature type="region of interest" description="Disordered" evidence="2">
    <location>
        <begin position="898"/>
        <end position="936"/>
    </location>
</feature>
<evidence type="ECO:0000256" key="1">
    <source>
        <dbReference type="ARBA" id="ARBA00010883"/>
    </source>
</evidence>
<evidence type="ECO:0000259" key="4">
    <source>
        <dbReference type="PROSITE" id="PS51207"/>
    </source>
</evidence>
<dbReference type="InterPro" id="IPR036871">
    <property type="entry name" value="PX_dom_sf"/>
</dbReference>
<dbReference type="SUPFAM" id="SSF64268">
    <property type="entry name" value="PX domain"/>
    <property type="match status" value="1"/>
</dbReference>
<feature type="compositionally biased region" description="Low complexity" evidence="2">
    <location>
        <begin position="476"/>
        <end position="574"/>
    </location>
</feature>
<name>A0A6A7G0C6_9CRUS</name>
<accession>A0A6A7G0C6</accession>
<dbReference type="Pfam" id="PF08628">
    <property type="entry name" value="Nexin_C"/>
    <property type="match status" value="1"/>
</dbReference>
<dbReference type="PANTHER" id="PTHR22775">
    <property type="entry name" value="SORTING NEXIN"/>
    <property type="match status" value="1"/>
</dbReference>
<dbReference type="PROSITE" id="PS51207">
    <property type="entry name" value="PXA"/>
    <property type="match status" value="1"/>
</dbReference>
<dbReference type="Pfam" id="PF02194">
    <property type="entry name" value="PXA"/>
    <property type="match status" value="1"/>
</dbReference>
<evidence type="ECO:0000259" key="3">
    <source>
        <dbReference type="PROSITE" id="PS50195"/>
    </source>
</evidence>
<dbReference type="EMBL" id="IACT01004319">
    <property type="protein sequence ID" value="LAC23515.1"/>
    <property type="molecule type" value="mRNA"/>
</dbReference>
<sequence length="1134" mass="126161">MAGWLVWAGAAVLLVVSLGFNSCAAILLALCVFLAGCVVSVRWCFLTEAEGWWCAVHRSHVPPLPHQSGDKVCDLMSSEEAKPIDLQERRITGAPMIDDQIHQVLTLVFRDFICPWYNKLSSSTGFTNQLHQSLHHCLLVLANRCKSADWASYLTTRLVDDVAGHLRLFRESRAAVQQKGRTQLQRQQDLVKVFFDKEAEKERDICRDNVCMKEEVEKDYLTDLLEIVVYFLLPPDEFSNAPLKAIVLELLTSSVVTPLLHTLSDPDYINKIIVWACADIPISTEMFVNVIKATSQIEELDAIRTLVCREMTHLRSQDSGGREEGTEVKQQINSLDFLRRIIDARVNRLDKGADNDSMSMSVNYEINEARGKLFQLPLDAILKNSLTLDHFLNYLASVGYHHYLNLYLNIECWRTTVNERFCALELDRIQHMQSEQKSYSRGSSSTDTERSRSSRKSFSGVLESTAAGVALTGRSIGGSSSSTSLDENTTSNASTSASSSNNSTTTAAAPHNSSSSISRSNSSNKNSSGANASNTNYSKSSLINSSKSSSSLSSSVHNSSMNSSKSSSNMNNNNTGGGGLPGLCYDHFSAHDLAPHKLEAEVMYEQYLSEKANPRVVIDDSTVKRLILRLRSEKVTDTWFDETRQALVTIMQENDVFLPSFRRSVWYVRLLAELDLLRDVSRSDEEDSQDDSSNTSLEQNGGGSRGSSRTGSPCTSVHPSPGHTRAPSLSTRPYTLTATISAAEVVREGNRSHAVYQVRVVHRDPSGKQELWHVFRRYSDFHDFHLAISSKFLDLGSLSFPSKKMLNNLAAWFLEKRRSELNEWLTAIVSPPALQSHPGLQDLLLKFLDHTPYHQQYTLAKRVEEGLGGLRVAVRAVPDTVFNTVDGMMDGARRLINKPVSPGSGSEGSGAISGGGMSVGAATSSSNRHPPYHNDIMQRPTVDLEADDNIPLRILLLLMDEVFELRSKDQWFRRRIVLFLRQILKAMFGDIVNRRIVDTVGYITSPEQVADYIKAFKESVWPNGELAPPARSRDRDSQLLTQVSARLCLLSSISDELRALLGSQTSGRGVLSVYECVQCRVFNLRLIHVLLQGLIETVLQPYRKAAPLIRSLHASSPRVAARGIQPRKVRSQDL</sequence>
<feature type="region of interest" description="Disordered" evidence="2">
    <location>
        <begin position="476"/>
        <end position="575"/>
    </location>
</feature>
<dbReference type="AlphaFoldDB" id="A0A6A7G0C6"/>
<dbReference type="SMART" id="SM00313">
    <property type="entry name" value="PXA"/>
    <property type="match status" value="1"/>
</dbReference>
<dbReference type="PANTHER" id="PTHR22775:SF3">
    <property type="entry name" value="SORTING NEXIN-13"/>
    <property type="match status" value="1"/>
</dbReference>
<feature type="region of interest" description="Disordered" evidence="2">
    <location>
        <begin position="433"/>
        <end position="460"/>
    </location>
</feature>
<proteinExistence type="evidence at transcript level"/>
<dbReference type="InterPro" id="IPR013937">
    <property type="entry name" value="Sorting_nexin_C"/>
</dbReference>
<feature type="domain" description="PXA" evidence="4">
    <location>
        <begin position="94"/>
        <end position="281"/>
    </location>
</feature>
<reference evidence="5" key="1">
    <citation type="submission" date="2017-11" db="EMBL/GenBank/DDBJ databases">
        <title>The sensing device of the deep-sea amphipod.</title>
        <authorList>
            <person name="Kobayashi H."/>
            <person name="Nagahama T."/>
            <person name="Arai W."/>
            <person name="Sasagawa Y."/>
            <person name="Umeda M."/>
            <person name="Hayashi T."/>
            <person name="Nikaido I."/>
            <person name="Watanabe H."/>
            <person name="Oguri K."/>
            <person name="Kitazato H."/>
            <person name="Fujioka K."/>
            <person name="Kido Y."/>
            <person name="Takami H."/>
        </authorList>
    </citation>
    <scope>NUCLEOTIDE SEQUENCE</scope>
    <source>
        <tissue evidence="5">Whole body</tissue>
    </source>
</reference>
<organism evidence="5">
    <name type="scientific">Hirondellea gigas</name>
    <dbReference type="NCBI Taxonomy" id="1518452"/>
    <lineage>
        <taxon>Eukaryota</taxon>
        <taxon>Metazoa</taxon>
        <taxon>Ecdysozoa</taxon>
        <taxon>Arthropoda</taxon>
        <taxon>Crustacea</taxon>
        <taxon>Multicrustacea</taxon>
        <taxon>Malacostraca</taxon>
        <taxon>Eumalacostraca</taxon>
        <taxon>Peracarida</taxon>
        <taxon>Amphipoda</taxon>
        <taxon>Amphilochidea</taxon>
        <taxon>Lysianassida</taxon>
        <taxon>Lysianassidira</taxon>
        <taxon>Lysianassoidea</taxon>
        <taxon>Lysianassidae</taxon>
        <taxon>Hirondellea</taxon>
    </lineage>
</organism>
<feature type="domain" description="PX" evidence="3">
    <location>
        <begin position="734"/>
        <end position="855"/>
    </location>
</feature>
<dbReference type="GO" id="GO:0035091">
    <property type="term" value="F:phosphatidylinositol binding"/>
    <property type="evidence" value="ECO:0007669"/>
    <property type="project" value="InterPro"/>
</dbReference>
<dbReference type="SMART" id="SM00312">
    <property type="entry name" value="PX"/>
    <property type="match status" value="1"/>
</dbReference>